<name>A0A1E3H9Q4_9TREE</name>
<accession>A0A1E3H9Q4</accession>
<evidence type="ECO:0000256" key="1">
    <source>
        <dbReference type="SAM" id="MobiDB-lite"/>
    </source>
</evidence>
<evidence type="ECO:0000313" key="3">
    <source>
        <dbReference type="Proteomes" id="UP000094065"/>
    </source>
</evidence>
<reference evidence="2 3" key="1">
    <citation type="submission" date="2016-06" db="EMBL/GenBank/DDBJ databases">
        <title>Evolution of pathogenesis and genome organization in the Tremellales.</title>
        <authorList>
            <person name="Cuomo C."/>
            <person name="Litvintseva A."/>
            <person name="Heitman J."/>
            <person name="Chen Y."/>
            <person name="Sun S."/>
            <person name="Springer D."/>
            <person name="Dromer F."/>
            <person name="Young S."/>
            <person name="Zeng Q."/>
            <person name="Chapman S."/>
            <person name="Gujja S."/>
            <person name="Saif S."/>
            <person name="Birren B."/>
        </authorList>
    </citation>
    <scope>NUCLEOTIDE SEQUENCE [LARGE SCALE GENOMIC DNA]</scope>
    <source>
        <strain evidence="2 3">CBS 6039</strain>
    </source>
</reference>
<gene>
    <name evidence="2" type="ORF">L202_08292</name>
</gene>
<feature type="compositionally biased region" description="Low complexity" evidence="1">
    <location>
        <begin position="258"/>
        <end position="268"/>
    </location>
</feature>
<feature type="region of interest" description="Disordered" evidence="1">
    <location>
        <begin position="1"/>
        <end position="39"/>
    </location>
</feature>
<feature type="compositionally biased region" description="Low complexity" evidence="1">
    <location>
        <begin position="281"/>
        <end position="296"/>
    </location>
</feature>
<sequence>MSAPPLLQPQNIRPPQNHPHHPALPERTHPSSQHARKTPPWPVYYPIGGTSYLLEGTGIFVDPRTGVGLSVWIDPSLEDLYGLIKVIWKEGGHISPTPDSPATQLLLVSPHQTPTLERYSHPERLPSLRHHNINIPKEPLPGRELAWQVKVMLDRCWINRCLTAGHFVGFKDDWGGCRRGGPPAHVKMYPIEPMKWLMRFVDGGLALDGTGRAGGEISRDAMRRDGDDSDEDILALPGPPRVPASRSNVVGNGRSRVESAVSSSSRPVTHQHNTGTFNRNPNAGPGPSRAAGAGAPTESPAPVLPAKPKTIPSPSKYESPSLHPTLQGYTSAKSKPKPLPSQGSSSAVPAQSFYQGSGPQPSNKGKAPARDEELSAESDSDVGAYESDGDWPTGSQVPKSDFVSRETTTLSELDEIMSIERMCLGPGIRDSYFIGLLRKKYGAYSYSDWRDIYLCWLYQNGQFSYLSSSCPDSLEYNTRSAQRPIQADEYHDDTPRYIPMEPSTLSWSDVNHVFEKENEIIWNANLNLDETGHYLADKYGVYLGSTWKAYFTRWRKQKQGKLIDEDEEEPAPKAPVKPAVQRAPTVIRPTRGPKRKSPYSPPPPGARRKPSPLSQQRSPGPSRRKSLARPMVDTGEESDLDDGAKDIDSDDEPAVKTGTGQGVTEYMTNEKLCKIFEERDAEWEGRGASRSEIAGWLEKEIGVYSVGSWQIYYNNWKTKKGRFIYLAKDTKPKHSPKVVKPRPSLVSPAPPPMRAAPRPAPRKSAPRAPAVSTNPQPSAPRPSIGKSPAQPAANKPTGPKKQKKPKVAVVPKKSFTDEEEKAMAQYVVDHNVTTVLPSYLTWQGWAANPRGYPKRTPTSYATHCWKFRDRMEALVAQFKGTPNDTRWHGQLAKGGPGTKEKDRTLTVDPSDRLAMAMALAGVDMDTDEEEEVVVDADEEELESE</sequence>
<feature type="compositionally biased region" description="Polar residues" evidence="1">
    <location>
        <begin position="270"/>
        <end position="280"/>
    </location>
</feature>
<feature type="region of interest" description="Disordered" evidence="1">
    <location>
        <begin position="731"/>
        <end position="813"/>
    </location>
</feature>
<feature type="compositionally biased region" description="Basic residues" evidence="1">
    <location>
        <begin position="731"/>
        <end position="740"/>
    </location>
</feature>
<dbReference type="RefSeq" id="XP_018988806.1">
    <property type="nucleotide sequence ID" value="XM_019143143.1"/>
</dbReference>
<feature type="region of interest" description="Disordered" evidence="1">
    <location>
        <begin position="562"/>
        <end position="661"/>
    </location>
</feature>
<evidence type="ECO:0000313" key="2">
    <source>
        <dbReference type="EMBL" id="ODN72865.1"/>
    </source>
</evidence>
<dbReference type="EMBL" id="AWGJ01000014">
    <property type="protein sequence ID" value="ODN72865.1"/>
    <property type="molecule type" value="Genomic_DNA"/>
</dbReference>
<feature type="compositionally biased region" description="Basic and acidic residues" evidence="1">
    <location>
        <begin position="217"/>
        <end position="226"/>
    </location>
</feature>
<dbReference type="PANTHER" id="PTHR24216">
    <property type="entry name" value="PAXILLIN-RELATED"/>
    <property type="match status" value="1"/>
</dbReference>
<organism evidence="2 3">
    <name type="scientific">Cryptococcus amylolentus CBS 6039</name>
    <dbReference type="NCBI Taxonomy" id="1295533"/>
    <lineage>
        <taxon>Eukaryota</taxon>
        <taxon>Fungi</taxon>
        <taxon>Dikarya</taxon>
        <taxon>Basidiomycota</taxon>
        <taxon>Agaricomycotina</taxon>
        <taxon>Tremellomycetes</taxon>
        <taxon>Tremellales</taxon>
        <taxon>Cryptococcaceae</taxon>
        <taxon>Cryptococcus</taxon>
    </lineage>
</organism>
<feature type="region of interest" description="Disordered" evidence="1">
    <location>
        <begin position="210"/>
        <end position="403"/>
    </location>
</feature>
<dbReference type="OrthoDB" id="2575354at2759"/>
<protein>
    <recommendedName>
        <fullName evidence="4">DNA-binding protein RAP1</fullName>
    </recommendedName>
</protein>
<dbReference type="Proteomes" id="UP000094065">
    <property type="component" value="Unassembled WGS sequence"/>
</dbReference>
<feature type="compositionally biased region" description="Polar residues" evidence="1">
    <location>
        <begin position="312"/>
        <end position="333"/>
    </location>
</feature>
<dbReference type="PANTHER" id="PTHR24216:SF65">
    <property type="entry name" value="PAXILLIN-LIKE PROTEIN 1"/>
    <property type="match status" value="1"/>
</dbReference>
<proteinExistence type="predicted"/>
<dbReference type="GeneID" id="30159601"/>
<comment type="caution">
    <text evidence="2">The sequence shown here is derived from an EMBL/GenBank/DDBJ whole genome shotgun (WGS) entry which is preliminary data.</text>
</comment>
<keyword evidence="3" id="KW-1185">Reference proteome</keyword>
<evidence type="ECO:0008006" key="4">
    <source>
        <dbReference type="Google" id="ProtNLM"/>
    </source>
</evidence>
<dbReference type="STRING" id="1295533.A0A1E3H9Q4"/>
<dbReference type="AlphaFoldDB" id="A0A1E3H9Q4"/>
<feature type="compositionally biased region" description="Polar residues" evidence="1">
    <location>
        <begin position="341"/>
        <end position="363"/>
    </location>
</feature>